<keyword evidence="2" id="KW-1185">Reference proteome</keyword>
<evidence type="ECO:0000313" key="2">
    <source>
        <dbReference type="Proteomes" id="UP001232245"/>
    </source>
</evidence>
<sequence length="37" mass="4269">MNIPSELLVIIDKNVKGVLMMLIEQVRRIDLDWMKGG</sequence>
<protein>
    <submittedName>
        <fullName evidence="1">Uncharacterized protein</fullName>
    </submittedName>
</protein>
<comment type="caution">
    <text evidence="1">The sequence shown here is derived from an EMBL/GenBank/DDBJ whole genome shotgun (WGS) entry which is preliminary data.</text>
</comment>
<dbReference type="Proteomes" id="UP001232245">
    <property type="component" value="Unassembled WGS sequence"/>
</dbReference>
<organism evidence="1 2">
    <name type="scientific">Metabacillus niabensis</name>
    <dbReference type="NCBI Taxonomy" id="324854"/>
    <lineage>
        <taxon>Bacteria</taxon>
        <taxon>Bacillati</taxon>
        <taxon>Bacillota</taxon>
        <taxon>Bacilli</taxon>
        <taxon>Bacillales</taxon>
        <taxon>Bacillaceae</taxon>
        <taxon>Metabacillus</taxon>
    </lineage>
</organism>
<gene>
    <name evidence="1" type="ORF">J2S02_004575</name>
</gene>
<dbReference type="EMBL" id="JAUSTZ010000016">
    <property type="protein sequence ID" value="MDQ0228195.1"/>
    <property type="molecule type" value="Genomic_DNA"/>
</dbReference>
<name>A0ABT9Z869_9BACI</name>
<proteinExistence type="predicted"/>
<evidence type="ECO:0000313" key="1">
    <source>
        <dbReference type="EMBL" id="MDQ0228195.1"/>
    </source>
</evidence>
<accession>A0ABT9Z869</accession>
<reference evidence="1 2" key="1">
    <citation type="submission" date="2023-07" db="EMBL/GenBank/DDBJ databases">
        <title>Genomic Encyclopedia of Type Strains, Phase IV (KMG-IV): sequencing the most valuable type-strain genomes for metagenomic binning, comparative biology and taxonomic classification.</title>
        <authorList>
            <person name="Goeker M."/>
        </authorList>
    </citation>
    <scope>NUCLEOTIDE SEQUENCE [LARGE SCALE GENOMIC DNA]</scope>
    <source>
        <strain evidence="1 2">DSM 17723</strain>
    </source>
</reference>